<evidence type="ECO:0000256" key="5">
    <source>
        <dbReference type="ARBA" id="ARBA00022777"/>
    </source>
</evidence>
<comment type="subcellular location">
    <subcellularLocation>
        <location evidence="1">Cytoplasm</location>
    </subcellularLocation>
</comment>
<comment type="caution">
    <text evidence="7">The sequence shown here is derived from an EMBL/GenBank/DDBJ whole genome shotgun (WGS) entry which is preliminary data.</text>
</comment>
<proteinExistence type="inferred from homology"/>
<keyword evidence="3" id="KW-0963">Cytoplasm</keyword>
<feature type="transmembrane region" description="Helical" evidence="6">
    <location>
        <begin position="144"/>
        <end position="164"/>
    </location>
</feature>
<keyword evidence="6" id="KW-0472">Membrane</keyword>
<evidence type="ECO:0000256" key="6">
    <source>
        <dbReference type="SAM" id="Phobius"/>
    </source>
</evidence>
<dbReference type="EC" id="2.7.1.81" evidence="7"/>
<feature type="transmembrane region" description="Helical" evidence="6">
    <location>
        <begin position="46"/>
        <end position="68"/>
    </location>
</feature>
<accession>A0A8S3TF66</accession>
<dbReference type="Gene3D" id="3.90.1200.10">
    <property type="match status" value="1"/>
</dbReference>
<dbReference type="GO" id="GO:0047992">
    <property type="term" value="F:hydroxylysine kinase activity"/>
    <property type="evidence" value="ECO:0007669"/>
    <property type="project" value="UniProtKB-EC"/>
</dbReference>
<dbReference type="InterPro" id="IPR011009">
    <property type="entry name" value="Kinase-like_dom_sf"/>
</dbReference>
<feature type="transmembrane region" description="Helical" evidence="6">
    <location>
        <begin position="80"/>
        <end position="102"/>
    </location>
</feature>
<protein>
    <submittedName>
        <fullName evidence="7">AGPHD1</fullName>
        <ecNumber evidence="7">2.7.1.81</ecNumber>
    </submittedName>
</protein>
<dbReference type="GO" id="GO:0005737">
    <property type="term" value="C:cytoplasm"/>
    <property type="evidence" value="ECO:0007669"/>
    <property type="project" value="UniProtKB-SubCell"/>
</dbReference>
<dbReference type="PANTHER" id="PTHR21064">
    <property type="entry name" value="AMINOGLYCOSIDE PHOSPHOTRANSFERASE DOMAIN-CONTAINING PROTEIN-RELATED"/>
    <property type="match status" value="1"/>
</dbReference>
<sequence>MKFYLDLGCTFLLNVIEHVFCCGEWDAQNNRNLIGGERLNWNKSILVIRITLGLIINVTAFITICVVNKETFVEGKTARGLFITIVVFTVLAYLAMEVLVWLDIRGADSKHILQYMIPYRTFEIEFDILVCFYSLVLSNWDMKLFTTTTTVLAIVDLAVNIIILGRNCYDYDNKNITIIIILCVLIHGDLNDGNIIVKEVMERENIPTEKTTYDIVGIIDFLDMQYSYNIVDVAILIAHMSAEYTCMDPIDVGGHILAGYMTIKELTHNEKDILRLLISVDWRNL</sequence>
<evidence type="ECO:0000256" key="1">
    <source>
        <dbReference type="ARBA" id="ARBA00004496"/>
    </source>
</evidence>
<dbReference type="InterPro" id="IPR050249">
    <property type="entry name" value="Pseudomonas-type_ThrB"/>
</dbReference>
<keyword evidence="6" id="KW-0812">Transmembrane</keyword>
<keyword evidence="5" id="KW-0418">Kinase</keyword>
<name>A0A8S3TF66_MYTED</name>
<comment type="similarity">
    <text evidence="2">Belongs to the aminoglycoside phosphotransferase family.</text>
</comment>
<dbReference type="EMBL" id="CAJPWZ010002035">
    <property type="protein sequence ID" value="CAG2229682.1"/>
    <property type="molecule type" value="Genomic_DNA"/>
</dbReference>
<dbReference type="SUPFAM" id="SSF56112">
    <property type="entry name" value="Protein kinase-like (PK-like)"/>
    <property type="match status" value="1"/>
</dbReference>
<evidence type="ECO:0000256" key="2">
    <source>
        <dbReference type="ARBA" id="ARBA00006219"/>
    </source>
</evidence>
<dbReference type="Proteomes" id="UP000683360">
    <property type="component" value="Unassembled WGS sequence"/>
</dbReference>
<keyword evidence="8" id="KW-1185">Reference proteome</keyword>
<evidence type="ECO:0000256" key="4">
    <source>
        <dbReference type="ARBA" id="ARBA00022679"/>
    </source>
</evidence>
<evidence type="ECO:0000313" key="7">
    <source>
        <dbReference type="EMBL" id="CAG2229682.1"/>
    </source>
</evidence>
<reference evidence="7" key="1">
    <citation type="submission" date="2021-03" db="EMBL/GenBank/DDBJ databases">
        <authorList>
            <person name="Bekaert M."/>
        </authorList>
    </citation>
    <scope>NUCLEOTIDE SEQUENCE</scope>
</reference>
<dbReference type="PANTHER" id="PTHR21064:SF1">
    <property type="entry name" value="HYDROXYLYSINE KINASE"/>
    <property type="match status" value="1"/>
</dbReference>
<organism evidence="7 8">
    <name type="scientific">Mytilus edulis</name>
    <name type="common">Blue mussel</name>
    <dbReference type="NCBI Taxonomy" id="6550"/>
    <lineage>
        <taxon>Eukaryota</taxon>
        <taxon>Metazoa</taxon>
        <taxon>Spiralia</taxon>
        <taxon>Lophotrochozoa</taxon>
        <taxon>Mollusca</taxon>
        <taxon>Bivalvia</taxon>
        <taxon>Autobranchia</taxon>
        <taxon>Pteriomorphia</taxon>
        <taxon>Mytilida</taxon>
        <taxon>Mytiloidea</taxon>
        <taxon>Mytilidae</taxon>
        <taxon>Mytilinae</taxon>
        <taxon>Mytilus</taxon>
    </lineage>
</organism>
<evidence type="ECO:0000313" key="8">
    <source>
        <dbReference type="Proteomes" id="UP000683360"/>
    </source>
</evidence>
<keyword evidence="4 7" id="KW-0808">Transferase</keyword>
<dbReference type="AlphaFoldDB" id="A0A8S3TF66"/>
<gene>
    <name evidence="7" type="ORF">MEDL_42574</name>
</gene>
<evidence type="ECO:0000256" key="3">
    <source>
        <dbReference type="ARBA" id="ARBA00022490"/>
    </source>
</evidence>
<dbReference type="OrthoDB" id="9973935at2759"/>
<keyword evidence="6" id="KW-1133">Transmembrane helix</keyword>